<dbReference type="EMBL" id="BK032851">
    <property type="protein sequence ID" value="DAF64121.1"/>
    <property type="molecule type" value="Genomic_DNA"/>
</dbReference>
<proteinExistence type="predicted"/>
<name>A0A8S5TLS3_9CAUD</name>
<reference evidence="1" key="1">
    <citation type="journal article" date="2021" name="Proc. Natl. Acad. Sci. U.S.A.">
        <title>A Catalog of Tens of Thousands of Viruses from Human Metagenomes Reveals Hidden Associations with Chronic Diseases.</title>
        <authorList>
            <person name="Tisza M.J."/>
            <person name="Buck C.B."/>
        </authorList>
    </citation>
    <scope>NUCLEOTIDE SEQUENCE</scope>
    <source>
        <strain evidence="1">CtTIi48</strain>
    </source>
</reference>
<protein>
    <submittedName>
        <fullName evidence="1">Uncharacterized protein</fullName>
    </submittedName>
</protein>
<evidence type="ECO:0000313" key="1">
    <source>
        <dbReference type="EMBL" id="DAF64121.1"/>
    </source>
</evidence>
<sequence>MRQYLTPFYGEAIKRARKRPLFFLKGVNNNE</sequence>
<organism evidence="1">
    <name type="scientific">Siphoviridae sp. ctTIi48</name>
    <dbReference type="NCBI Taxonomy" id="2827875"/>
    <lineage>
        <taxon>Viruses</taxon>
        <taxon>Duplodnaviria</taxon>
        <taxon>Heunggongvirae</taxon>
        <taxon>Uroviricota</taxon>
        <taxon>Caudoviricetes</taxon>
    </lineage>
</organism>
<accession>A0A8S5TLS3</accession>